<comment type="caution">
    <text evidence="1">The sequence shown here is derived from an EMBL/GenBank/DDBJ whole genome shotgun (WGS) entry which is preliminary data.</text>
</comment>
<evidence type="ECO:0000313" key="2">
    <source>
        <dbReference type="Proteomes" id="UP001190926"/>
    </source>
</evidence>
<protein>
    <submittedName>
        <fullName evidence="1">Uncharacterized protein</fullName>
    </submittedName>
</protein>
<keyword evidence="2" id="KW-1185">Reference proteome</keyword>
<proteinExistence type="predicted"/>
<accession>A0AAD4P8Q4</accession>
<organism evidence="1 2">
    <name type="scientific">Perilla frutescens var. hirtella</name>
    <name type="common">Perilla citriodora</name>
    <name type="synonym">Perilla setoyensis</name>
    <dbReference type="NCBI Taxonomy" id="608512"/>
    <lineage>
        <taxon>Eukaryota</taxon>
        <taxon>Viridiplantae</taxon>
        <taxon>Streptophyta</taxon>
        <taxon>Embryophyta</taxon>
        <taxon>Tracheophyta</taxon>
        <taxon>Spermatophyta</taxon>
        <taxon>Magnoliopsida</taxon>
        <taxon>eudicotyledons</taxon>
        <taxon>Gunneridae</taxon>
        <taxon>Pentapetalae</taxon>
        <taxon>asterids</taxon>
        <taxon>lamiids</taxon>
        <taxon>Lamiales</taxon>
        <taxon>Lamiaceae</taxon>
        <taxon>Nepetoideae</taxon>
        <taxon>Elsholtzieae</taxon>
        <taxon>Perilla</taxon>
    </lineage>
</organism>
<dbReference type="AlphaFoldDB" id="A0AAD4P8Q4"/>
<reference evidence="1 2" key="1">
    <citation type="journal article" date="2021" name="Nat. Commun.">
        <title>Incipient diploidization of the medicinal plant Perilla within 10,000 years.</title>
        <authorList>
            <person name="Zhang Y."/>
            <person name="Shen Q."/>
            <person name="Leng L."/>
            <person name="Zhang D."/>
            <person name="Chen S."/>
            <person name="Shi Y."/>
            <person name="Ning Z."/>
            <person name="Chen S."/>
        </authorList>
    </citation>
    <scope>NUCLEOTIDE SEQUENCE [LARGE SCALE GENOMIC DNA]</scope>
    <source>
        <strain evidence="2">cv. PC099</strain>
    </source>
</reference>
<gene>
    <name evidence="1" type="ORF">C2S53_017535</name>
</gene>
<evidence type="ECO:0000313" key="1">
    <source>
        <dbReference type="EMBL" id="KAH6829917.1"/>
    </source>
</evidence>
<name>A0AAD4P8Q4_PERFH</name>
<dbReference type="Proteomes" id="UP001190926">
    <property type="component" value="Unassembled WGS sequence"/>
</dbReference>
<dbReference type="EMBL" id="SDAM02000103">
    <property type="protein sequence ID" value="KAH6829917.1"/>
    <property type="molecule type" value="Genomic_DNA"/>
</dbReference>
<sequence length="74" mass="8132">MDMALAPCSKLLPTAASCGRRHRTLYPSYNDLLLHTLEFHTVISSNSRRKPLSCRPPPPSPLIAPICTILPVPP</sequence>